<dbReference type="AlphaFoldDB" id="A0A914DCW7"/>
<accession>A0A914DCW7</accession>
<dbReference type="WBParaSite" id="ACRNAN_scaffold2208.g23716.t1">
    <property type="protein sequence ID" value="ACRNAN_scaffold2208.g23716.t1"/>
    <property type="gene ID" value="ACRNAN_scaffold2208.g23716"/>
</dbReference>
<evidence type="ECO:0000256" key="1">
    <source>
        <dbReference type="ARBA" id="ARBA00004370"/>
    </source>
</evidence>
<name>A0A914DCW7_9BILA</name>
<dbReference type="InterPro" id="IPR006694">
    <property type="entry name" value="Fatty_acid_hydroxylase"/>
</dbReference>
<evidence type="ECO:0000256" key="2">
    <source>
        <dbReference type="ARBA" id="ARBA00022692"/>
    </source>
</evidence>
<reference evidence="8" key="1">
    <citation type="submission" date="2022-11" db="UniProtKB">
        <authorList>
            <consortium name="WormBaseParasite"/>
        </authorList>
    </citation>
    <scope>IDENTIFICATION</scope>
</reference>
<dbReference type="GO" id="GO:0016491">
    <property type="term" value="F:oxidoreductase activity"/>
    <property type="evidence" value="ECO:0007669"/>
    <property type="project" value="InterPro"/>
</dbReference>
<dbReference type="PANTHER" id="PTHR11863">
    <property type="entry name" value="STEROL DESATURASE"/>
    <property type="match status" value="1"/>
</dbReference>
<protein>
    <submittedName>
        <fullName evidence="8">Fatty acid hydroxylase domain-containing protein</fullName>
    </submittedName>
</protein>
<dbReference type="GO" id="GO:0008610">
    <property type="term" value="P:lipid biosynthetic process"/>
    <property type="evidence" value="ECO:0007669"/>
    <property type="project" value="InterPro"/>
</dbReference>
<dbReference type="InterPro" id="IPR050307">
    <property type="entry name" value="Sterol_Desaturase_Related"/>
</dbReference>
<dbReference type="GO" id="GO:0005506">
    <property type="term" value="F:iron ion binding"/>
    <property type="evidence" value="ECO:0007669"/>
    <property type="project" value="InterPro"/>
</dbReference>
<evidence type="ECO:0000259" key="6">
    <source>
        <dbReference type="Pfam" id="PF04116"/>
    </source>
</evidence>
<keyword evidence="3 5" id="KW-1133">Transmembrane helix</keyword>
<comment type="subcellular location">
    <subcellularLocation>
        <location evidence="1">Membrane</location>
    </subcellularLocation>
</comment>
<proteinExistence type="predicted"/>
<feature type="transmembrane region" description="Helical" evidence="5">
    <location>
        <begin position="118"/>
        <end position="140"/>
    </location>
</feature>
<evidence type="ECO:0000313" key="7">
    <source>
        <dbReference type="Proteomes" id="UP000887540"/>
    </source>
</evidence>
<keyword evidence="2 5" id="KW-0812">Transmembrane</keyword>
<dbReference type="GO" id="GO:0016020">
    <property type="term" value="C:membrane"/>
    <property type="evidence" value="ECO:0007669"/>
    <property type="project" value="UniProtKB-SubCell"/>
</dbReference>
<feature type="transmembrane region" description="Helical" evidence="5">
    <location>
        <begin position="52"/>
        <end position="73"/>
    </location>
</feature>
<sequence>MKHKRFLKNQVRLEIQTALTNIPLMSLVTIPIFFVEVHGYSRLYDHIDEYGWIYYIFSIFFYIFFLDMSIYFIHRALHHPLLYKSVHKPHHKWLVPTPYASHAFYWIDGFLQSTPYHIFVFLFPLHKWTYLALFIFVNFWTVSIHDGYNAVPTWLQNIVNGSAHHTDHHLYFNFNYGEFFTLWDIIGGSHRNPRPDLKTVMDKDLDERISETAEVIEKLE</sequence>
<evidence type="ECO:0000256" key="5">
    <source>
        <dbReference type="SAM" id="Phobius"/>
    </source>
</evidence>
<feature type="transmembrane region" description="Helical" evidence="5">
    <location>
        <begin position="21"/>
        <end position="40"/>
    </location>
</feature>
<dbReference type="Proteomes" id="UP000887540">
    <property type="component" value="Unplaced"/>
</dbReference>
<organism evidence="7 8">
    <name type="scientific">Acrobeloides nanus</name>
    <dbReference type="NCBI Taxonomy" id="290746"/>
    <lineage>
        <taxon>Eukaryota</taxon>
        <taxon>Metazoa</taxon>
        <taxon>Ecdysozoa</taxon>
        <taxon>Nematoda</taxon>
        <taxon>Chromadorea</taxon>
        <taxon>Rhabditida</taxon>
        <taxon>Tylenchina</taxon>
        <taxon>Cephalobomorpha</taxon>
        <taxon>Cephaloboidea</taxon>
        <taxon>Cephalobidae</taxon>
        <taxon>Acrobeloides</taxon>
    </lineage>
</organism>
<keyword evidence="4 5" id="KW-0472">Membrane</keyword>
<feature type="domain" description="Fatty acid hydroxylase" evidence="6">
    <location>
        <begin position="60"/>
        <end position="188"/>
    </location>
</feature>
<dbReference type="Pfam" id="PF04116">
    <property type="entry name" value="FA_hydroxylase"/>
    <property type="match status" value="1"/>
</dbReference>
<keyword evidence="7" id="KW-1185">Reference proteome</keyword>
<evidence type="ECO:0000256" key="3">
    <source>
        <dbReference type="ARBA" id="ARBA00022989"/>
    </source>
</evidence>
<evidence type="ECO:0000256" key="4">
    <source>
        <dbReference type="ARBA" id="ARBA00023136"/>
    </source>
</evidence>
<evidence type="ECO:0000313" key="8">
    <source>
        <dbReference type="WBParaSite" id="ACRNAN_scaffold2208.g23716.t1"/>
    </source>
</evidence>